<proteinExistence type="predicted"/>
<dbReference type="Proteomes" id="UP001339911">
    <property type="component" value="Unassembled WGS sequence"/>
</dbReference>
<accession>A0ABU7SF37</accession>
<protein>
    <submittedName>
        <fullName evidence="2">Sugar phosphate isomerase/epimerase</fullName>
    </submittedName>
</protein>
<evidence type="ECO:0000313" key="2">
    <source>
        <dbReference type="EMBL" id="MEE6308569.1"/>
    </source>
</evidence>
<keyword evidence="3" id="KW-1185">Reference proteome</keyword>
<dbReference type="PANTHER" id="PTHR12110:SF21">
    <property type="entry name" value="XYLOSE ISOMERASE-LIKE TIM BARREL DOMAIN-CONTAINING PROTEIN"/>
    <property type="match status" value="1"/>
</dbReference>
<dbReference type="Gene3D" id="3.20.20.150">
    <property type="entry name" value="Divalent-metal-dependent TIM barrel enzymes"/>
    <property type="match status" value="1"/>
</dbReference>
<dbReference type="RefSeq" id="WP_331208846.1">
    <property type="nucleotide sequence ID" value="NZ_JAZGQL010000012.1"/>
</dbReference>
<evidence type="ECO:0000313" key="3">
    <source>
        <dbReference type="Proteomes" id="UP001339911"/>
    </source>
</evidence>
<name>A0ABU7SF37_9ACTN</name>
<organism evidence="2 3">
    <name type="scientific">Plantactinospora veratri</name>
    <dbReference type="NCBI Taxonomy" id="1436122"/>
    <lineage>
        <taxon>Bacteria</taxon>
        <taxon>Bacillati</taxon>
        <taxon>Actinomycetota</taxon>
        <taxon>Actinomycetes</taxon>
        <taxon>Micromonosporales</taxon>
        <taxon>Micromonosporaceae</taxon>
        <taxon>Plantactinospora</taxon>
    </lineage>
</organism>
<dbReference type="InterPro" id="IPR036237">
    <property type="entry name" value="Xyl_isomerase-like_sf"/>
</dbReference>
<dbReference type="InterPro" id="IPR050312">
    <property type="entry name" value="IolE/XylAMocC-like"/>
</dbReference>
<dbReference type="EMBL" id="JAZGQL010000012">
    <property type="protein sequence ID" value="MEE6308569.1"/>
    <property type="molecule type" value="Genomic_DNA"/>
</dbReference>
<comment type="caution">
    <text evidence="2">The sequence shown here is derived from an EMBL/GenBank/DDBJ whole genome shotgun (WGS) entry which is preliminary data.</text>
</comment>
<dbReference type="Pfam" id="PF01261">
    <property type="entry name" value="AP_endonuc_2"/>
    <property type="match status" value="1"/>
</dbReference>
<sequence>MRLGLLTACLPGEPLDAIAGWAAGHGYRGLEVAAWPREPDRPWQASHLDVDGFDAGAAERVRALLDGHGLTVSAVAYYENNLHADPATRERVHRHLRRCVDAAALLGCEHVGTFVGRDVTRTVTENLRLGAEVLPPLVAYAADRGVRLVVENCPMEGWHPDGYPANLAYSPELWDWLGGLGLFLNFDPSHLVWLGIDPVAALTGHLDLVRHVQAKDVQVDPAARNRFGVFGQLVGKPSAWSSGWWRYRVPGLGEVDWRRLVDVLYEGGYSGFVSVEHEDPVWSGTPERVRQGLVIAERTLNPLLVA</sequence>
<dbReference type="GO" id="GO:0016853">
    <property type="term" value="F:isomerase activity"/>
    <property type="evidence" value="ECO:0007669"/>
    <property type="project" value="UniProtKB-KW"/>
</dbReference>
<keyword evidence="2" id="KW-0413">Isomerase</keyword>
<feature type="domain" description="Xylose isomerase-like TIM barrel" evidence="1">
    <location>
        <begin position="21"/>
        <end position="292"/>
    </location>
</feature>
<evidence type="ECO:0000259" key="1">
    <source>
        <dbReference type="Pfam" id="PF01261"/>
    </source>
</evidence>
<dbReference type="PANTHER" id="PTHR12110">
    <property type="entry name" value="HYDROXYPYRUVATE ISOMERASE"/>
    <property type="match status" value="1"/>
</dbReference>
<reference evidence="2 3" key="1">
    <citation type="submission" date="2024-01" db="EMBL/GenBank/DDBJ databases">
        <title>Genome insights into Plantactinospora veratri sp. nov.</title>
        <authorList>
            <person name="Wang L."/>
        </authorList>
    </citation>
    <scope>NUCLEOTIDE SEQUENCE [LARGE SCALE GENOMIC DNA]</scope>
    <source>
        <strain evidence="2 3">NEAU-FHS4</strain>
    </source>
</reference>
<gene>
    <name evidence="2" type="ORF">V1634_17205</name>
</gene>
<dbReference type="SUPFAM" id="SSF51658">
    <property type="entry name" value="Xylose isomerase-like"/>
    <property type="match status" value="1"/>
</dbReference>
<dbReference type="InterPro" id="IPR013022">
    <property type="entry name" value="Xyl_isomerase-like_TIM-brl"/>
</dbReference>